<keyword evidence="2" id="KW-0813">Transport</keyword>
<comment type="similarity">
    <text evidence="1">Belongs to the ABC transporter superfamily.</text>
</comment>
<dbReference type="Proteomes" id="UP000003980">
    <property type="component" value="Unassembled WGS sequence"/>
</dbReference>
<dbReference type="InterPro" id="IPR050763">
    <property type="entry name" value="ABC_transporter_ATP-binding"/>
</dbReference>
<dbReference type="InterPro" id="IPR027417">
    <property type="entry name" value="P-loop_NTPase"/>
</dbReference>
<dbReference type="EMBL" id="JH597761">
    <property type="protein sequence ID" value="EHP70861.1"/>
    <property type="molecule type" value="Genomic_DNA"/>
</dbReference>
<dbReference type="PANTHER" id="PTHR42711:SF5">
    <property type="entry name" value="ABC TRANSPORTER ATP-BINDING PROTEIN NATA"/>
    <property type="match status" value="1"/>
</dbReference>
<organism evidence="6 7">
    <name type="scientific">Metallosphaera yellowstonensis MK1</name>
    <dbReference type="NCBI Taxonomy" id="671065"/>
    <lineage>
        <taxon>Archaea</taxon>
        <taxon>Thermoproteota</taxon>
        <taxon>Thermoprotei</taxon>
        <taxon>Sulfolobales</taxon>
        <taxon>Sulfolobaceae</taxon>
        <taxon>Metallosphaera</taxon>
    </lineage>
</organism>
<dbReference type="CDD" id="cd03230">
    <property type="entry name" value="ABC_DR_subfamily_A"/>
    <property type="match status" value="1"/>
</dbReference>
<evidence type="ECO:0000313" key="6">
    <source>
        <dbReference type="EMBL" id="EHP70861.1"/>
    </source>
</evidence>
<keyword evidence="7" id="KW-1185">Reference proteome</keyword>
<evidence type="ECO:0000259" key="5">
    <source>
        <dbReference type="PROSITE" id="PS50893"/>
    </source>
</evidence>
<dbReference type="OrthoDB" id="87732at2157"/>
<dbReference type="PANTHER" id="PTHR42711">
    <property type="entry name" value="ABC TRANSPORTER ATP-BINDING PROTEIN"/>
    <property type="match status" value="1"/>
</dbReference>
<evidence type="ECO:0000256" key="1">
    <source>
        <dbReference type="ARBA" id="ARBA00005417"/>
    </source>
</evidence>
<dbReference type="Pfam" id="PF00005">
    <property type="entry name" value="ABC_tran"/>
    <property type="match status" value="1"/>
</dbReference>
<dbReference type="eggNOG" id="arCOG00194">
    <property type="taxonomic scope" value="Archaea"/>
</dbReference>
<dbReference type="InterPro" id="IPR003439">
    <property type="entry name" value="ABC_transporter-like_ATP-bd"/>
</dbReference>
<evidence type="ECO:0000256" key="2">
    <source>
        <dbReference type="ARBA" id="ARBA00022448"/>
    </source>
</evidence>
<dbReference type="SUPFAM" id="SSF52540">
    <property type="entry name" value="P-loop containing nucleoside triphosphate hydrolases"/>
    <property type="match status" value="1"/>
</dbReference>
<evidence type="ECO:0000313" key="7">
    <source>
        <dbReference type="Proteomes" id="UP000003980"/>
    </source>
</evidence>
<keyword evidence="4" id="KW-0067">ATP-binding</keyword>
<dbReference type="AlphaFoldDB" id="H2C3P0"/>
<dbReference type="HOGENOM" id="CLU_000604_1_2_2"/>
<dbReference type="STRING" id="671065.MetMK1DRAFT_00013650"/>
<dbReference type="GO" id="GO:0016887">
    <property type="term" value="F:ATP hydrolysis activity"/>
    <property type="evidence" value="ECO:0007669"/>
    <property type="project" value="InterPro"/>
</dbReference>
<feature type="domain" description="ABC transporter" evidence="5">
    <location>
        <begin position="4"/>
        <end position="231"/>
    </location>
</feature>
<protein>
    <submittedName>
        <fullName evidence="6">ABC-type multidrug transport system, ATPase component</fullName>
    </submittedName>
</protein>
<keyword evidence="3" id="KW-0547">Nucleotide-binding</keyword>
<dbReference type="RefSeq" id="WP_009071766.1">
    <property type="nucleotide sequence ID" value="NZ_JH597761.1"/>
</dbReference>
<dbReference type="PROSITE" id="PS50893">
    <property type="entry name" value="ABC_TRANSPORTER_2"/>
    <property type="match status" value="1"/>
</dbReference>
<dbReference type="GO" id="GO:0005524">
    <property type="term" value="F:ATP binding"/>
    <property type="evidence" value="ECO:0007669"/>
    <property type="project" value="UniProtKB-KW"/>
</dbReference>
<gene>
    <name evidence="6" type="ORF">MetMK1DRAFT_00013650</name>
</gene>
<dbReference type="SMART" id="SM00382">
    <property type="entry name" value="AAA"/>
    <property type="match status" value="1"/>
</dbReference>
<evidence type="ECO:0000256" key="3">
    <source>
        <dbReference type="ARBA" id="ARBA00022741"/>
    </source>
</evidence>
<name>H2C3P0_9CREN</name>
<dbReference type="InterPro" id="IPR003593">
    <property type="entry name" value="AAA+_ATPase"/>
</dbReference>
<proteinExistence type="inferred from homology"/>
<dbReference type="Gene3D" id="3.40.50.300">
    <property type="entry name" value="P-loop containing nucleotide triphosphate hydrolases"/>
    <property type="match status" value="1"/>
</dbReference>
<sequence>MQTVIVEDLWKVYGRRKEALRGITFSVNSGEIFSLLGPNGAGKTTTVKILSCTLAPTKGKVNVLGMEAPKDCVRIREEVGIVPQEFQGFSDLTVEENLWYFVKLYGGTKSQVDELLEKIGVTEYRKTKFRNLSGGFKKRVAIACSLAGDPKIVFMDEPTVGLDPRSRRSVWDIIREVRSKGVTIFLTTHYLDEAQRLSDRVAVIYEGKIVRLSTPQDLMSEFKKQSLEEAYLALMEVLGDVS</sequence>
<evidence type="ECO:0000256" key="4">
    <source>
        <dbReference type="ARBA" id="ARBA00022840"/>
    </source>
</evidence>
<accession>H2C3P0</accession>
<reference evidence="6 7" key="1">
    <citation type="submission" date="2012-01" db="EMBL/GenBank/DDBJ databases">
        <title>Improved High-Quality Draft sequence of Metallosphaera yellowstonensis MK1.</title>
        <authorList>
            <consortium name="US DOE Joint Genome Institute"/>
            <person name="Lucas S."/>
            <person name="Han J."/>
            <person name="Cheng J.-F."/>
            <person name="Goodwin L."/>
            <person name="Pitluck S."/>
            <person name="Peters L."/>
            <person name="Teshima H."/>
            <person name="Detter J.C."/>
            <person name="Han C."/>
            <person name="Tapia R."/>
            <person name="Land M."/>
            <person name="Hauser L."/>
            <person name="Kyrpides N."/>
            <person name="Kozubal M."/>
            <person name="Macur R.E."/>
            <person name="Jay Z."/>
            <person name="Inskeep W."/>
            <person name="Woyke T."/>
        </authorList>
    </citation>
    <scope>NUCLEOTIDE SEQUENCE [LARGE SCALE GENOMIC DNA]</scope>
    <source>
        <strain evidence="6 7">MK1</strain>
    </source>
</reference>